<accession>A0A6G4WEX8</accession>
<reference evidence="2 3" key="1">
    <citation type="submission" date="2020-02" db="EMBL/GenBank/DDBJ databases">
        <title>Genome sequence of strain CCNWXJ40-4.</title>
        <authorList>
            <person name="Gao J."/>
            <person name="Sun J."/>
        </authorList>
    </citation>
    <scope>NUCLEOTIDE SEQUENCE [LARGE SCALE GENOMIC DNA]</scope>
    <source>
        <strain evidence="2 3">CCNWXJ 40-4</strain>
    </source>
</reference>
<feature type="domain" description="YjiS-like" evidence="1">
    <location>
        <begin position="30"/>
        <end position="62"/>
    </location>
</feature>
<evidence type="ECO:0000313" key="3">
    <source>
        <dbReference type="Proteomes" id="UP001642900"/>
    </source>
</evidence>
<proteinExistence type="predicted"/>
<name>A0A6G4WEX8_9HYPH</name>
<gene>
    <name evidence="2" type="ORF">G6N73_18560</name>
</gene>
<protein>
    <submittedName>
        <fullName evidence="2">DUF1127 domain-containing protein</fullName>
    </submittedName>
</protein>
<dbReference type="Proteomes" id="UP001642900">
    <property type="component" value="Unassembled WGS sequence"/>
</dbReference>
<dbReference type="EMBL" id="JAAKZF010000027">
    <property type="protein sequence ID" value="NGO53144.1"/>
    <property type="molecule type" value="Genomic_DNA"/>
</dbReference>
<dbReference type="Pfam" id="PF06568">
    <property type="entry name" value="YjiS-like"/>
    <property type="match status" value="1"/>
</dbReference>
<organism evidence="2 3">
    <name type="scientific">Allomesorhizobium camelthorni</name>
    <dbReference type="NCBI Taxonomy" id="475069"/>
    <lineage>
        <taxon>Bacteria</taxon>
        <taxon>Pseudomonadati</taxon>
        <taxon>Pseudomonadota</taxon>
        <taxon>Alphaproteobacteria</taxon>
        <taxon>Hyphomicrobiales</taxon>
        <taxon>Phyllobacteriaceae</taxon>
        <taxon>Allomesorhizobium</taxon>
    </lineage>
</organism>
<sequence length="96" mass="10615">MTALDHATQTMHAATRPAAVTRIVNAVSAFFRSWKNRREFYRLGDMSDSELADIGLTRADLHVAVGLPFGIDPTVRLGAIVRARSESVEDMARRVC</sequence>
<evidence type="ECO:0000259" key="1">
    <source>
        <dbReference type="Pfam" id="PF06568"/>
    </source>
</evidence>
<comment type="caution">
    <text evidence="2">The sequence shown here is derived from an EMBL/GenBank/DDBJ whole genome shotgun (WGS) entry which is preliminary data.</text>
</comment>
<keyword evidence="3" id="KW-1185">Reference proteome</keyword>
<evidence type="ECO:0000313" key="2">
    <source>
        <dbReference type="EMBL" id="NGO53144.1"/>
    </source>
</evidence>
<dbReference type="InterPro" id="IPR009506">
    <property type="entry name" value="YjiS-like"/>
</dbReference>
<dbReference type="RefSeq" id="WP_165030221.1">
    <property type="nucleotide sequence ID" value="NZ_JAAKZF010000027.1"/>
</dbReference>
<dbReference type="AlphaFoldDB" id="A0A6G4WEX8"/>